<dbReference type="OrthoDB" id="2967651at2"/>
<evidence type="ECO:0000313" key="2">
    <source>
        <dbReference type="EMBL" id="KZN94768.1"/>
    </source>
</evidence>
<reference evidence="1 4" key="2">
    <citation type="submission" date="2016-10" db="EMBL/GenBank/DDBJ databases">
        <title>The whole genome sequencing and assembly of Aeribacillus pallidus KCTC3564 strain.</title>
        <authorList>
            <person name="Lee Y.-J."/>
            <person name="Park M.-K."/>
            <person name="Yi H."/>
            <person name="Bahn Y.-S."/>
            <person name="Kim J.F."/>
            <person name="Lee D.-W."/>
        </authorList>
    </citation>
    <scope>NUCLEOTIDE SEQUENCE [LARGE SCALE GENOMIC DNA]</scope>
    <source>
        <strain evidence="1 4">KCTC3564</strain>
    </source>
</reference>
<dbReference type="KEGG" id="apak:AP3564_13875"/>
<proteinExistence type="predicted"/>
<dbReference type="SUPFAM" id="SSF52821">
    <property type="entry name" value="Rhodanese/Cell cycle control phosphatase"/>
    <property type="match status" value="1"/>
</dbReference>
<protein>
    <submittedName>
        <fullName evidence="2">Sulfurtransferase</fullName>
    </submittedName>
</protein>
<evidence type="ECO:0000313" key="3">
    <source>
        <dbReference type="Proteomes" id="UP000076476"/>
    </source>
</evidence>
<keyword evidence="3" id="KW-1185">Reference proteome</keyword>
<reference evidence="2 3" key="1">
    <citation type="submission" date="2016-04" db="EMBL/GenBank/DDBJ databases">
        <title>Draft genome sequence of Aeribacillus pallidus 8m3 from petroleum reservoir.</title>
        <authorList>
            <person name="Poltaraus A.B."/>
            <person name="Nazina T.N."/>
            <person name="Tourova T.P."/>
            <person name="Malakho S.M."/>
            <person name="Korshunova A.V."/>
            <person name="Sokolova D.S."/>
        </authorList>
    </citation>
    <scope>NUCLEOTIDE SEQUENCE [LARGE SCALE GENOMIC DNA]</scope>
    <source>
        <strain evidence="2 3">8m3</strain>
    </source>
</reference>
<gene>
    <name evidence="1" type="ORF">AP3564_13875</name>
    <name evidence="2" type="ORF">AZI98_17390</name>
</gene>
<dbReference type="EMBL" id="CP017703">
    <property type="protein sequence ID" value="ASS91162.1"/>
    <property type="molecule type" value="Genomic_DNA"/>
</dbReference>
<sequence>MRWKEELEGILLLALFILLSISVYRRYYPVRGVPCVDYRDESINSLTILDLRDYNEKTNHYPIANSFHIPFAYLKRHVYEIPDKPIHVIASDEVGKNLGIRFLRSRGFKVKSYSMVDCPCKERRNAKWNTAKKSKTA</sequence>
<dbReference type="GO" id="GO:0016740">
    <property type="term" value="F:transferase activity"/>
    <property type="evidence" value="ECO:0007669"/>
    <property type="project" value="UniProtKB-KW"/>
</dbReference>
<accession>A0A167Z0D0</accession>
<dbReference type="Proteomes" id="UP000214606">
    <property type="component" value="Chromosome"/>
</dbReference>
<dbReference type="EMBL" id="LWBR01000075">
    <property type="protein sequence ID" value="KZN94768.1"/>
    <property type="molecule type" value="Genomic_DNA"/>
</dbReference>
<evidence type="ECO:0000313" key="1">
    <source>
        <dbReference type="EMBL" id="ASS91162.1"/>
    </source>
</evidence>
<organism evidence="2 3">
    <name type="scientific">Aeribacillus pallidus</name>
    <dbReference type="NCBI Taxonomy" id="33936"/>
    <lineage>
        <taxon>Bacteria</taxon>
        <taxon>Bacillati</taxon>
        <taxon>Bacillota</taxon>
        <taxon>Bacilli</taxon>
        <taxon>Bacillales</taxon>
        <taxon>Bacillaceae</taxon>
        <taxon>Aeribacillus</taxon>
    </lineage>
</organism>
<keyword evidence="2" id="KW-0808">Transferase</keyword>
<dbReference type="AlphaFoldDB" id="A0A167Z0D0"/>
<name>A0A167Z0D0_9BACI</name>
<dbReference type="STRING" id="33936.AZI98_17390"/>
<evidence type="ECO:0000313" key="4">
    <source>
        <dbReference type="Proteomes" id="UP000214606"/>
    </source>
</evidence>
<dbReference type="Proteomes" id="UP000076476">
    <property type="component" value="Unassembled WGS sequence"/>
</dbReference>
<dbReference type="InterPro" id="IPR036873">
    <property type="entry name" value="Rhodanese-like_dom_sf"/>
</dbReference>
<dbReference type="Gene3D" id="3.40.250.10">
    <property type="entry name" value="Rhodanese-like domain"/>
    <property type="match status" value="1"/>
</dbReference>